<reference evidence="2" key="1">
    <citation type="submission" date="2020-05" db="EMBL/GenBank/DDBJ databases">
        <title>Phylogenomic resolution of chytrid fungi.</title>
        <authorList>
            <person name="Stajich J.E."/>
            <person name="Amses K."/>
            <person name="Simmons R."/>
            <person name="Seto K."/>
            <person name="Myers J."/>
            <person name="Bonds A."/>
            <person name="Quandt C.A."/>
            <person name="Barry K."/>
            <person name="Liu P."/>
            <person name="Grigoriev I."/>
            <person name="Longcore J.E."/>
            <person name="James T.Y."/>
        </authorList>
    </citation>
    <scope>NUCLEOTIDE SEQUENCE</scope>
    <source>
        <strain evidence="2">PLAUS21</strain>
    </source>
</reference>
<sequence length="429" mass="48511">MKRDVGGTIQSPKEVLAYPNSISDHESNFAKASIKENYMDNPKEYPISSCKRKNDSDIENRLTHGKGSTEIDNPAKRLFKRQGDCNIFNKDDESQSVSAHDEEDDHEPAARETTKESTLGESDLDEINIVRDKDLPNISGGENGEISICSDSDRSLQSNTPNPSLVALESSINKSAKLPITLDMKLMHEIETRKEKLKSNFMNWMARIPEHHAKKYTLLTEVFRVHLPSLKEGEYWLASDSIRKCDSDKTPNGVTIYGRIISEESIGKAFIIRNGEESVELRDGYCDAVTDQVTIVVLDGSYLAVHDRAKPSFKMVYARPSDLYFKYNPDMLFVGEITADGNVKVNILGREIVHPVDFYPNGSQIIYCDHLSRLQKIYPNRVVAVNVLSEYVAIVDFNYSYSCYTIEKSSYIPKFIDIFIPAGTNPLYY</sequence>
<organism evidence="2 3">
    <name type="scientific">Boothiomyces macroporosus</name>
    <dbReference type="NCBI Taxonomy" id="261099"/>
    <lineage>
        <taxon>Eukaryota</taxon>
        <taxon>Fungi</taxon>
        <taxon>Fungi incertae sedis</taxon>
        <taxon>Chytridiomycota</taxon>
        <taxon>Chytridiomycota incertae sedis</taxon>
        <taxon>Chytridiomycetes</taxon>
        <taxon>Rhizophydiales</taxon>
        <taxon>Terramycetaceae</taxon>
        <taxon>Boothiomyces</taxon>
    </lineage>
</organism>
<feature type="region of interest" description="Disordered" evidence="1">
    <location>
        <begin position="45"/>
        <end position="75"/>
    </location>
</feature>
<proteinExistence type="predicted"/>
<dbReference type="EMBL" id="JADGKB010000162">
    <property type="protein sequence ID" value="KAJ3251909.1"/>
    <property type="molecule type" value="Genomic_DNA"/>
</dbReference>
<dbReference type="AlphaFoldDB" id="A0AAD5U9Y4"/>
<protein>
    <submittedName>
        <fullName evidence="2">Uncharacterized protein</fullName>
    </submittedName>
</protein>
<name>A0AAD5U9Y4_9FUNG</name>
<feature type="region of interest" description="Disordered" evidence="1">
    <location>
        <begin position="87"/>
        <end position="162"/>
    </location>
</feature>
<dbReference type="Proteomes" id="UP001210925">
    <property type="component" value="Unassembled WGS sequence"/>
</dbReference>
<gene>
    <name evidence="2" type="ORF">HK103_002014</name>
</gene>
<feature type="compositionally biased region" description="Basic and acidic residues" evidence="1">
    <location>
        <begin position="52"/>
        <end position="75"/>
    </location>
</feature>
<keyword evidence="3" id="KW-1185">Reference proteome</keyword>
<accession>A0AAD5U9Y4</accession>
<evidence type="ECO:0000256" key="1">
    <source>
        <dbReference type="SAM" id="MobiDB-lite"/>
    </source>
</evidence>
<evidence type="ECO:0000313" key="3">
    <source>
        <dbReference type="Proteomes" id="UP001210925"/>
    </source>
</evidence>
<comment type="caution">
    <text evidence="2">The sequence shown here is derived from an EMBL/GenBank/DDBJ whole genome shotgun (WGS) entry which is preliminary data.</text>
</comment>
<evidence type="ECO:0000313" key="2">
    <source>
        <dbReference type="EMBL" id="KAJ3251909.1"/>
    </source>
</evidence>